<protein>
    <submittedName>
        <fullName evidence="1">Uncharacterized protein</fullName>
    </submittedName>
</protein>
<proteinExistence type="predicted"/>
<dbReference type="PATRIC" id="fig|76731.3.peg.998"/>
<dbReference type="OrthoDB" id="5954007at2"/>
<dbReference type="KEGG" id="rdp:RD2015_980"/>
<evidence type="ECO:0000313" key="1">
    <source>
        <dbReference type="EMBL" id="ALV05475.1"/>
    </source>
</evidence>
<evidence type="ECO:0000313" key="2">
    <source>
        <dbReference type="Proteomes" id="UP000060699"/>
    </source>
</evidence>
<sequence length="187" mass="19012" precursor="true">MVIALITLALMMIGAVAALRSMNATLSGAGNIGMKRDMSNQVEVALRKAMASLTGATSATLSNSSTAMNYSATILPTTPEGIPTVLLGTSPTTVGGLGVATNVVDLTTAPAAGTGSPPQVTMYYVIDRLCKNAGVVDTTNCLTPTTVSTGTDSKGGVPPPTKPVYRVSVRVDGPRGSQSFYQATLTN</sequence>
<dbReference type="AlphaFoldDB" id="A0A0U3MR93"/>
<gene>
    <name evidence="1" type="ORF">RD2015_980</name>
</gene>
<dbReference type="STRING" id="76731.RD2015_980"/>
<name>A0A0U3MR93_9BURK</name>
<dbReference type="EMBL" id="CP013729">
    <property type="protein sequence ID" value="ALV05475.1"/>
    <property type="molecule type" value="Genomic_DNA"/>
</dbReference>
<dbReference type="RefSeq" id="WP_058933937.1">
    <property type="nucleotide sequence ID" value="NZ_CP013729.1"/>
</dbReference>
<accession>A0A0U3MR93</accession>
<organism evidence="1 2">
    <name type="scientific">Roseateles depolymerans</name>
    <dbReference type="NCBI Taxonomy" id="76731"/>
    <lineage>
        <taxon>Bacteria</taxon>
        <taxon>Pseudomonadati</taxon>
        <taxon>Pseudomonadota</taxon>
        <taxon>Betaproteobacteria</taxon>
        <taxon>Burkholderiales</taxon>
        <taxon>Sphaerotilaceae</taxon>
        <taxon>Roseateles</taxon>
    </lineage>
</organism>
<keyword evidence="2" id="KW-1185">Reference proteome</keyword>
<reference evidence="1 2" key="1">
    <citation type="submission" date="2015-12" db="EMBL/GenBank/DDBJ databases">
        <title>Complete genome of Roseateles depolymerans KCTC 42856.</title>
        <authorList>
            <person name="Kim K.M."/>
        </authorList>
    </citation>
    <scope>NUCLEOTIDE SEQUENCE [LARGE SCALE GENOMIC DNA]</scope>
    <source>
        <strain evidence="1 2">KCTC 42856</strain>
    </source>
</reference>
<dbReference type="Proteomes" id="UP000060699">
    <property type="component" value="Chromosome"/>
</dbReference>